<keyword evidence="5" id="KW-1185">Reference proteome</keyword>
<dbReference type="CDD" id="cd01949">
    <property type="entry name" value="GGDEF"/>
    <property type="match status" value="1"/>
</dbReference>
<dbReference type="NCBIfam" id="TIGR00229">
    <property type="entry name" value="sensory_box"/>
    <property type="match status" value="1"/>
</dbReference>
<dbReference type="Pfam" id="PF00990">
    <property type="entry name" value="GGDEF"/>
    <property type="match status" value="1"/>
</dbReference>
<dbReference type="InterPro" id="IPR000014">
    <property type="entry name" value="PAS"/>
</dbReference>
<organism evidence="4 5">
    <name type="scientific">Caenibius tardaugens NBRC 16725</name>
    <dbReference type="NCBI Taxonomy" id="1219035"/>
    <lineage>
        <taxon>Bacteria</taxon>
        <taxon>Pseudomonadati</taxon>
        <taxon>Pseudomonadota</taxon>
        <taxon>Alphaproteobacteria</taxon>
        <taxon>Sphingomonadales</taxon>
        <taxon>Erythrobacteraceae</taxon>
        <taxon>Caenibius</taxon>
    </lineage>
</organism>
<dbReference type="CDD" id="cd01948">
    <property type="entry name" value="EAL"/>
    <property type="match status" value="1"/>
</dbReference>
<dbReference type="PROSITE" id="PS50113">
    <property type="entry name" value="PAC"/>
    <property type="match status" value="1"/>
</dbReference>
<evidence type="ECO:0000259" key="1">
    <source>
        <dbReference type="PROSITE" id="PS50113"/>
    </source>
</evidence>
<dbReference type="Gene3D" id="3.30.70.270">
    <property type="match status" value="1"/>
</dbReference>
<dbReference type="NCBIfam" id="TIGR00254">
    <property type="entry name" value="GGDEF"/>
    <property type="match status" value="1"/>
</dbReference>
<proteinExistence type="predicted"/>
<dbReference type="PANTHER" id="PTHR44757:SF2">
    <property type="entry name" value="BIOFILM ARCHITECTURE MAINTENANCE PROTEIN MBAA"/>
    <property type="match status" value="1"/>
</dbReference>
<dbReference type="InterPro" id="IPR000700">
    <property type="entry name" value="PAS-assoc_C"/>
</dbReference>
<dbReference type="SUPFAM" id="SSF141868">
    <property type="entry name" value="EAL domain-like"/>
    <property type="match status" value="1"/>
</dbReference>
<dbReference type="KEGG" id="ntd:EGO55_01275"/>
<dbReference type="PANTHER" id="PTHR44757">
    <property type="entry name" value="DIGUANYLATE CYCLASE DGCP"/>
    <property type="match status" value="1"/>
</dbReference>
<dbReference type="RefSeq" id="WP_021689173.1">
    <property type="nucleotide sequence ID" value="NZ_BASZ01000002.1"/>
</dbReference>
<evidence type="ECO:0000313" key="5">
    <source>
        <dbReference type="Proteomes" id="UP000016568"/>
    </source>
</evidence>
<dbReference type="SMART" id="SM00052">
    <property type="entry name" value="EAL"/>
    <property type="match status" value="1"/>
</dbReference>
<feature type="domain" description="GGDEF" evidence="3">
    <location>
        <begin position="190"/>
        <end position="323"/>
    </location>
</feature>
<dbReference type="Proteomes" id="UP000016568">
    <property type="component" value="Unassembled WGS sequence"/>
</dbReference>
<dbReference type="SUPFAM" id="SSF55073">
    <property type="entry name" value="Nucleotide cyclase"/>
    <property type="match status" value="1"/>
</dbReference>
<evidence type="ECO:0000259" key="2">
    <source>
        <dbReference type="PROSITE" id="PS50883"/>
    </source>
</evidence>
<sequence length="733" mass="80865">MALSELLGNFRNRSSADSTVRSSTPIGSAERLRLLDIYEQSGQGWFWASDTEGRLTYISRGICDLLDTALDDILGCPVVDIFTVELDEMEGQNRPFNFLLAARNSIVELPVKAPVKDKEIWWSISGRPVFDDAGRFEGYAGHGKDVTLQRRERQDAARLAEFDSLTGLANRHRMARRLTSILTAYKAAQRSCALMMLDLDRFKQINDTMGHPAGDELLKQVAQRLDRIVAKQGEIGRLGGDEFQVILPDLDDRGQLGDIAARIIQMLSQPYTIDGVRCTIGASIGVAIAPYDGLDSDQLVRSADLALYSAKGGGRGQYRFYSSELKDEAEERRLIEDDLRDALAHGELTLNYQPIVRIEDNIVVGFEALMRWNHPERGLISPAVFIPIAEDSHLINTLGEWALRTACADAAKWPKKLPVSINVSAVQFMSEGFVTTLTHVLSASQIDPSQLVLEITESVFLGDDDSNDQIFRAIKQLGVRLALDDFGTGYSSLAYLSSSPFEKLKIDRKFVETCTERGSKDQAIISATIGLASALKMEVIVEGVEAFDQLDLIHGMGAQLVQGWIYSKALPNDEVLERLAQGDFRLEPDGPKRYRPNRRSVFRMVGLIHGDHRYDAVMRDLSRTGARVEGLLGVPVDTELVLDMGNGQLAVATVVWSRDAVLGLEFETQLINDGAGGLCTRHRVSPYVLAAAGMPLTVLPPGHYPLVGKSGTQTGTPQFMQVQVQNFPQTRVA</sequence>
<dbReference type="InterPro" id="IPR043128">
    <property type="entry name" value="Rev_trsase/Diguanyl_cyclase"/>
</dbReference>
<comment type="caution">
    <text evidence="4">The sequence shown here is derived from an EMBL/GenBank/DDBJ whole genome shotgun (WGS) entry which is preliminary data.</text>
</comment>
<name>U2Y554_9SPHN</name>
<dbReference type="Pfam" id="PF00563">
    <property type="entry name" value="EAL"/>
    <property type="match status" value="1"/>
</dbReference>
<reference evidence="4 5" key="1">
    <citation type="submission" date="2013-09" db="EMBL/GenBank/DDBJ databases">
        <title>Whole genome shotgun sequence of Novosphingobium tardaugens NBRC 16725.</title>
        <authorList>
            <person name="Isaki S."/>
            <person name="Hosoyama A."/>
            <person name="Tsuchikane K."/>
            <person name="Katsumata H."/>
            <person name="Ando Y."/>
            <person name="Yamazaki S."/>
            <person name="Fujita N."/>
        </authorList>
    </citation>
    <scope>NUCLEOTIDE SEQUENCE [LARGE SCALE GENOMIC DNA]</scope>
    <source>
        <strain evidence="4 5">NBRC 16725</strain>
    </source>
</reference>
<dbReference type="SMART" id="SM00267">
    <property type="entry name" value="GGDEF"/>
    <property type="match status" value="1"/>
</dbReference>
<dbReference type="InterPro" id="IPR052155">
    <property type="entry name" value="Biofilm_reg_signaling"/>
</dbReference>
<dbReference type="OrthoDB" id="9814202at2"/>
<gene>
    <name evidence="4" type="ORF">NT2_02_03480</name>
</gene>
<dbReference type="Pfam" id="PF08448">
    <property type="entry name" value="PAS_4"/>
    <property type="match status" value="1"/>
</dbReference>
<feature type="domain" description="PAC" evidence="1">
    <location>
        <begin position="105"/>
        <end position="158"/>
    </location>
</feature>
<dbReference type="SUPFAM" id="SSF141371">
    <property type="entry name" value="PilZ domain-like"/>
    <property type="match status" value="1"/>
</dbReference>
<dbReference type="Gene3D" id="3.20.20.450">
    <property type="entry name" value="EAL domain"/>
    <property type="match status" value="1"/>
</dbReference>
<dbReference type="EMBL" id="BASZ01000002">
    <property type="protein sequence ID" value="GAD48266.1"/>
    <property type="molecule type" value="Genomic_DNA"/>
</dbReference>
<dbReference type="Gene3D" id="3.30.450.20">
    <property type="entry name" value="PAS domain"/>
    <property type="match status" value="1"/>
</dbReference>
<dbReference type="InterPro" id="IPR001633">
    <property type="entry name" value="EAL_dom"/>
</dbReference>
<dbReference type="InterPro" id="IPR035965">
    <property type="entry name" value="PAS-like_dom_sf"/>
</dbReference>
<dbReference type="CDD" id="cd00130">
    <property type="entry name" value="PAS"/>
    <property type="match status" value="1"/>
</dbReference>
<dbReference type="InterPro" id="IPR029787">
    <property type="entry name" value="Nucleotide_cyclase"/>
</dbReference>
<dbReference type="InterPro" id="IPR000160">
    <property type="entry name" value="GGDEF_dom"/>
</dbReference>
<feature type="domain" description="EAL" evidence="2">
    <location>
        <begin position="332"/>
        <end position="583"/>
    </location>
</feature>
<evidence type="ECO:0000313" key="4">
    <source>
        <dbReference type="EMBL" id="GAD48266.1"/>
    </source>
</evidence>
<dbReference type="AlphaFoldDB" id="U2Y554"/>
<dbReference type="eggNOG" id="COG5001">
    <property type="taxonomic scope" value="Bacteria"/>
</dbReference>
<dbReference type="PROSITE" id="PS50883">
    <property type="entry name" value="EAL"/>
    <property type="match status" value="1"/>
</dbReference>
<dbReference type="SUPFAM" id="SSF55785">
    <property type="entry name" value="PYP-like sensor domain (PAS domain)"/>
    <property type="match status" value="1"/>
</dbReference>
<dbReference type="PROSITE" id="PS50887">
    <property type="entry name" value="GGDEF"/>
    <property type="match status" value="1"/>
</dbReference>
<dbReference type="InterPro" id="IPR013656">
    <property type="entry name" value="PAS_4"/>
</dbReference>
<accession>U2Y554</accession>
<dbReference type="InterPro" id="IPR035919">
    <property type="entry name" value="EAL_sf"/>
</dbReference>
<protein>
    <submittedName>
        <fullName evidence="4">Putative signaling protein</fullName>
    </submittedName>
</protein>
<evidence type="ECO:0000259" key="3">
    <source>
        <dbReference type="PROSITE" id="PS50887"/>
    </source>
</evidence>